<reference evidence="7 8" key="1">
    <citation type="submission" date="2020-08" db="EMBL/GenBank/DDBJ databases">
        <title>Genomic Encyclopedia of Type Strains, Phase IV (KMG-IV): sequencing the most valuable type-strain genomes for metagenomic binning, comparative biology and taxonomic classification.</title>
        <authorList>
            <person name="Goeker M."/>
        </authorList>
    </citation>
    <scope>NUCLEOTIDE SEQUENCE [LARGE SCALE GENOMIC DNA]</scope>
    <source>
        <strain evidence="7 8">DSM 12252</strain>
    </source>
</reference>
<feature type="binding site" evidence="3">
    <location>
        <position position="59"/>
    </location>
    <ligand>
        <name>Cu cation</name>
        <dbReference type="ChEBI" id="CHEBI:23378"/>
    </ligand>
</feature>
<comment type="similarity">
    <text evidence="1">Belongs to the SCO1/2 family.</text>
</comment>
<dbReference type="AlphaFoldDB" id="A0A7W8DLC7"/>
<proteinExistence type="inferred from homology"/>
<evidence type="ECO:0000256" key="1">
    <source>
        <dbReference type="ARBA" id="ARBA00010996"/>
    </source>
</evidence>
<sequence>MKLLSCLVMCTVLAMSEVAALTTGDSVPDCTLTDTNGREMKLCQFKGQALALTFIFTRCPLKDYCPRMTAHFAAVQRDMSADQNWHLLSVSFDPEHDTPEKLLAYARAHGADSSRWTFATARPDVLSRLGAWFGLEVRSKDGMIDHNLRTVVIDAEGRVQHVFEGNAWTPQELAWELKKAMR</sequence>
<dbReference type="InterPro" id="IPR003782">
    <property type="entry name" value="SCO1/SenC"/>
</dbReference>
<evidence type="ECO:0000256" key="3">
    <source>
        <dbReference type="PIRSR" id="PIRSR603782-1"/>
    </source>
</evidence>
<evidence type="ECO:0000256" key="5">
    <source>
        <dbReference type="SAM" id="SignalP"/>
    </source>
</evidence>
<evidence type="ECO:0000313" key="8">
    <source>
        <dbReference type="Proteomes" id="UP000590740"/>
    </source>
</evidence>
<protein>
    <submittedName>
        <fullName evidence="7">Protein SCO1/2</fullName>
    </submittedName>
</protein>
<feature type="domain" description="Thioredoxin" evidence="6">
    <location>
        <begin position="21"/>
        <end position="182"/>
    </location>
</feature>
<dbReference type="PANTHER" id="PTHR12151">
    <property type="entry name" value="ELECTRON TRANSPORT PROTIN SCO1/SENC FAMILY MEMBER"/>
    <property type="match status" value="1"/>
</dbReference>
<dbReference type="InterPro" id="IPR013766">
    <property type="entry name" value="Thioredoxin_domain"/>
</dbReference>
<dbReference type="Pfam" id="PF02630">
    <property type="entry name" value="SCO1-SenC"/>
    <property type="match status" value="1"/>
</dbReference>
<evidence type="ECO:0000259" key="6">
    <source>
        <dbReference type="PROSITE" id="PS51352"/>
    </source>
</evidence>
<dbReference type="Proteomes" id="UP000590740">
    <property type="component" value="Unassembled WGS sequence"/>
</dbReference>
<dbReference type="GO" id="GO:0046872">
    <property type="term" value="F:metal ion binding"/>
    <property type="evidence" value="ECO:0007669"/>
    <property type="project" value="UniProtKB-KW"/>
</dbReference>
<keyword evidence="3" id="KW-0479">Metal-binding</keyword>
<feature type="disulfide bond" description="Redox-active" evidence="4">
    <location>
        <begin position="59"/>
        <end position="65"/>
    </location>
</feature>
<evidence type="ECO:0000313" key="7">
    <source>
        <dbReference type="EMBL" id="MBB5034022.1"/>
    </source>
</evidence>
<dbReference type="EMBL" id="JACHIG010000008">
    <property type="protein sequence ID" value="MBB5034022.1"/>
    <property type="molecule type" value="Genomic_DNA"/>
</dbReference>
<comment type="caution">
    <text evidence="7">The sequence shown here is derived from an EMBL/GenBank/DDBJ whole genome shotgun (WGS) entry which is preliminary data.</text>
</comment>
<dbReference type="Gene3D" id="3.40.30.10">
    <property type="entry name" value="Glutaredoxin"/>
    <property type="match status" value="1"/>
</dbReference>
<keyword evidence="5" id="KW-0732">Signal</keyword>
<feature type="chain" id="PRO_5030861895" evidence="5">
    <location>
        <begin position="20"/>
        <end position="182"/>
    </location>
</feature>
<organism evidence="7 8">
    <name type="scientific">Prosthecobacter vanneervenii</name>
    <dbReference type="NCBI Taxonomy" id="48466"/>
    <lineage>
        <taxon>Bacteria</taxon>
        <taxon>Pseudomonadati</taxon>
        <taxon>Verrucomicrobiota</taxon>
        <taxon>Verrucomicrobiia</taxon>
        <taxon>Verrucomicrobiales</taxon>
        <taxon>Verrucomicrobiaceae</taxon>
        <taxon>Prosthecobacter</taxon>
    </lineage>
</organism>
<dbReference type="RefSeq" id="WP_184341422.1">
    <property type="nucleotide sequence ID" value="NZ_JACHIG010000008.1"/>
</dbReference>
<accession>A0A7W8DLC7</accession>
<keyword evidence="8" id="KW-1185">Reference proteome</keyword>
<dbReference type="PANTHER" id="PTHR12151:SF25">
    <property type="entry name" value="LINALOOL DEHYDRATASE_ISOMERASE DOMAIN-CONTAINING PROTEIN"/>
    <property type="match status" value="1"/>
</dbReference>
<dbReference type="SUPFAM" id="SSF52833">
    <property type="entry name" value="Thioredoxin-like"/>
    <property type="match status" value="1"/>
</dbReference>
<feature type="signal peptide" evidence="5">
    <location>
        <begin position="1"/>
        <end position="19"/>
    </location>
</feature>
<dbReference type="InterPro" id="IPR036249">
    <property type="entry name" value="Thioredoxin-like_sf"/>
</dbReference>
<dbReference type="CDD" id="cd02968">
    <property type="entry name" value="SCO"/>
    <property type="match status" value="1"/>
</dbReference>
<feature type="binding site" evidence="3">
    <location>
        <position position="65"/>
    </location>
    <ligand>
        <name>Cu cation</name>
        <dbReference type="ChEBI" id="CHEBI:23378"/>
    </ligand>
</feature>
<evidence type="ECO:0000256" key="2">
    <source>
        <dbReference type="ARBA" id="ARBA00023008"/>
    </source>
</evidence>
<gene>
    <name evidence="7" type="ORF">HNQ65_003613</name>
</gene>
<keyword evidence="2 3" id="KW-0186">Copper</keyword>
<name>A0A7W8DLC7_9BACT</name>
<feature type="binding site" evidence="3">
    <location>
        <position position="146"/>
    </location>
    <ligand>
        <name>Cu cation</name>
        <dbReference type="ChEBI" id="CHEBI:23378"/>
    </ligand>
</feature>
<keyword evidence="4" id="KW-1015">Disulfide bond</keyword>
<evidence type="ECO:0000256" key="4">
    <source>
        <dbReference type="PIRSR" id="PIRSR603782-2"/>
    </source>
</evidence>
<dbReference type="PROSITE" id="PS51352">
    <property type="entry name" value="THIOREDOXIN_2"/>
    <property type="match status" value="1"/>
</dbReference>